<feature type="region of interest" description="Disordered" evidence="8">
    <location>
        <begin position="312"/>
        <end position="332"/>
    </location>
</feature>
<feature type="binding site" evidence="7">
    <location>
        <position position="379"/>
    </location>
    <ligand>
        <name>UDP-N-acetyl-alpha-D-glucosamine</name>
        <dbReference type="ChEBI" id="CHEBI:57705"/>
    </ligand>
</feature>
<feature type="region of interest" description="Disordered" evidence="8">
    <location>
        <begin position="1"/>
        <end position="49"/>
    </location>
</feature>
<dbReference type="HAMAP" id="MF_01695">
    <property type="entry name" value="MshA"/>
    <property type="match status" value="1"/>
</dbReference>
<keyword evidence="12" id="KW-1185">Reference proteome</keyword>
<dbReference type="Pfam" id="PF13439">
    <property type="entry name" value="Glyco_transf_4"/>
    <property type="match status" value="1"/>
</dbReference>
<dbReference type="GO" id="GO:0010125">
    <property type="term" value="P:mycothiol biosynthetic process"/>
    <property type="evidence" value="ECO:0007669"/>
    <property type="project" value="UniProtKB-UniRule"/>
</dbReference>
<proteinExistence type="inferred from homology"/>
<comment type="similarity">
    <text evidence="1 7">Belongs to the glycosyltransferase group 1 family. MshA subfamily.</text>
</comment>
<dbReference type="PANTHER" id="PTHR12526">
    <property type="entry name" value="GLYCOSYLTRANSFERASE"/>
    <property type="match status" value="1"/>
</dbReference>
<accession>K6WUT8</accession>
<feature type="binding site" evidence="7">
    <location>
        <position position="389"/>
    </location>
    <ligand>
        <name>Mg(2+)</name>
        <dbReference type="ChEBI" id="CHEBI:18420"/>
    </ligand>
</feature>
<dbReference type="EMBL" id="BAHD01000027">
    <property type="protein sequence ID" value="GAB95842.1"/>
    <property type="molecule type" value="Genomic_DNA"/>
</dbReference>
<dbReference type="STRING" id="1184609.KILIM_027_00250"/>
<evidence type="ECO:0000256" key="2">
    <source>
        <dbReference type="ARBA" id="ARBA00022676"/>
    </source>
</evidence>
<feature type="binding site" evidence="7">
    <location>
        <position position="206"/>
    </location>
    <ligand>
        <name>1D-myo-inositol 3-phosphate</name>
        <dbReference type="ChEBI" id="CHEBI:58401"/>
    </ligand>
</feature>
<feature type="binding site" evidence="7">
    <location>
        <position position="294"/>
    </location>
    <ligand>
        <name>UDP-N-acetyl-alpha-D-glucosamine</name>
        <dbReference type="ChEBI" id="CHEBI:57705"/>
    </ligand>
</feature>
<evidence type="ECO:0000256" key="7">
    <source>
        <dbReference type="HAMAP-Rule" id="MF_01695"/>
    </source>
</evidence>
<dbReference type="eggNOG" id="COG0297">
    <property type="taxonomic scope" value="Bacteria"/>
</dbReference>
<feature type="binding site" evidence="7">
    <location>
        <position position="289"/>
    </location>
    <ligand>
        <name>UDP-N-acetyl-alpha-D-glucosamine</name>
        <dbReference type="ChEBI" id="CHEBI:57705"/>
    </ligand>
</feature>
<feature type="binding site" evidence="7">
    <location>
        <position position="401"/>
    </location>
    <ligand>
        <name>UDP-N-acetyl-alpha-D-glucosamine</name>
        <dbReference type="ChEBI" id="CHEBI:57705"/>
    </ligand>
</feature>
<keyword evidence="5 7" id="KW-0460">Magnesium</keyword>
<comment type="catalytic activity">
    <reaction evidence="6 7">
        <text>1D-myo-inositol 3-phosphate + UDP-N-acetyl-alpha-D-glucosamine = 1D-myo-inositol 2-acetamido-2-deoxy-alpha-D-glucopyranoside 3-phosphate + UDP + H(+)</text>
        <dbReference type="Rhea" id="RHEA:26188"/>
        <dbReference type="ChEBI" id="CHEBI:15378"/>
        <dbReference type="ChEBI" id="CHEBI:57705"/>
        <dbReference type="ChEBI" id="CHEBI:58223"/>
        <dbReference type="ChEBI" id="CHEBI:58401"/>
        <dbReference type="ChEBI" id="CHEBI:58892"/>
        <dbReference type="EC" id="2.4.1.250"/>
    </reaction>
</comment>
<dbReference type="InterPro" id="IPR017814">
    <property type="entry name" value="Mycothiol_biosynthesis_MshA"/>
</dbReference>
<dbReference type="AlphaFoldDB" id="K6WUT8"/>
<evidence type="ECO:0000256" key="4">
    <source>
        <dbReference type="ARBA" id="ARBA00022723"/>
    </source>
</evidence>
<feature type="binding site" evidence="7">
    <location>
        <position position="162"/>
    </location>
    <ligand>
        <name>1D-myo-inositol 3-phosphate</name>
        <dbReference type="ChEBI" id="CHEBI:58401"/>
    </ligand>
</feature>
<dbReference type="Gene3D" id="3.40.50.2000">
    <property type="entry name" value="Glycogen Phosphorylase B"/>
    <property type="match status" value="2"/>
</dbReference>
<feature type="binding site" evidence="7">
    <location>
        <position position="391"/>
    </location>
    <ligand>
        <name>Mg(2+)</name>
        <dbReference type="ChEBI" id="CHEBI:18420"/>
    </ligand>
</feature>
<keyword evidence="4 7" id="KW-0479">Metal-binding</keyword>
<feature type="compositionally biased region" description="Low complexity" evidence="8">
    <location>
        <begin position="1"/>
        <end position="10"/>
    </location>
</feature>
<feature type="binding site" evidence="7">
    <location>
        <position position="388"/>
    </location>
    <ligand>
        <name>Mg(2+)</name>
        <dbReference type="ChEBI" id="CHEBI:18420"/>
    </ligand>
</feature>
<dbReference type="InterPro" id="IPR028098">
    <property type="entry name" value="Glyco_trans_4-like_N"/>
</dbReference>
<dbReference type="GO" id="GO:0000287">
    <property type="term" value="F:magnesium ion binding"/>
    <property type="evidence" value="ECO:0007669"/>
    <property type="project" value="UniProtKB-UniRule"/>
</dbReference>
<protein>
    <recommendedName>
        <fullName evidence="7">D-inositol-3-phosphate glycosyltransferase</fullName>
        <ecNumber evidence="7">2.4.1.250</ecNumber>
    </recommendedName>
    <alternativeName>
        <fullName evidence="7">N-acetylglucosamine-inositol-phosphate N-acetylglucosaminyltransferase</fullName>
        <shortName evidence="7">GlcNAc-Ins-P N-acetylglucosaminyltransferase</shortName>
    </alternativeName>
</protein>
<feature type="binding site" evidence="7">
    <location>
        <begin position="71"/>
        <end position="76"/>
    </location>
    <ligand>
        <name>1D-myo-inositol 3-phosphate</name>
        <dbReference type="ChEBI" id="CHEBI:58401"/>
    </ligand>
</feature>
<evidence type="ECO:0000256" key="1">
    <source>
        <dbReference type="ARBA" id="ARBA00008449"/>
    </source>
</evidence>
<evidence type="ECO:0000256" key="5">
    <source>
        <dbReference type="ARBA" id="ARBA00022842"/>
    </source>
</evidence>
<feature type="compositionally biased region" description="Polar residues" evidence="8">
    <location>
        <begin position="323"/>
        <end position="332"/>
    </location>
</feature>
<evidence type="ECO:0000259" key="10">
    <source>
        <dbReference type="Pfam" id="PF13439"/>
    </source>
</evidence>
<reference evidence="11 12" key="1">
    <citation type="submission" date="2012-08" db="EMBL/GenBank/DDBJ databases">
        <title>Whole genome shotgun sequence of Kineosphaera limosa NBRC 100340.</title>
        <authorList>
            <person name="Yoshida I."/>
            <person name="Isaki S."/>
            <person name="Hosoyama A."/>
            <person name="Tsuchikane K."/>
            <person name="Katsumata H."/>
            <person name="Ando Y."/>
            <person name="Ohji S."/>
            <person name="Hamada M."/>
            <person name="Tamura T."/>
            <person name="Yamazoe A."/>
            <person name="Yamazaki S."/>
            <person name="Fujita N."/>
        </authorList>
    </citation>
    <scope>NUCLEOTIDE SEQUENCE [LARGE SCALE GENOMIC DNA]</scope>
    <source>
        <strain evidence="11 12">NBRC 100340</strain>
    </source>
</reference>
<comment type="function">
    <text evidence="7">Catalyzes the transfer of a N-acetyl-glucosamine moiety to 1D-myo-inositol 3-phosphate to produce 1D-myo-inositol 2-acetamido-2-deoxy-glucopyranoside 3-phosphate in the mycothiol biosynthesis pathway.</text>
</comment>
<gene>
    <name evidence="7" type="primary">mshA</name>
    <name evidence="11" type="ORF">KILIM_027_00250</name>
</gene>
<dbReference type="GO" id="GO:0102710">
    <property type="term" value="F:D-inositol-3-phosphate glycosyltransferase activity"/>
    <property type="evidence" value="ECO:0007669"/>
    <property type="project" value="UniProtKB-EC"/>
</dbReference>
<evidence type="ECO:0000256" key="6">
    <source>
        <dbReference type="ARBA" id="ARBA00048131"/>
    </source>
</evidence>
<dbReference type="EC" id="2.4.1.250" evidence="7"/>
<feature type="binding site" evidence="7">
    <location>
        <position position="60"/>
    </location>
    <ligand>
        <name>1D-myo-inositol 3-phosphate</name>
        <dbReference type="ChEBI" id="CHEBI:58401"/>
    </ligand>
</feature>
<feature type="binding site" evidence="7">
    <location>
        <position position="74"/>
    </location>
    <ligand>
        <name>UDP-N-acetyl-alpha-D-glucosamine</name>
        <dbReference type="ChEBI" id="CHEBI:57705"/>
    </ligand>
</feature>
<feature type="binding site" evidence="7">
    <location>
        <position position="415"/>
    </location>
    <ligand>
        <name>Mg(2+)</name>
        <dbReference type="ChEBI" id="CHEBI:18420"/>
    </ligand>
</feature>
<comment type="subunit">
    <text evidence="7">Homodimer.</text>
</comment>
<dbReference type="Pfam" id="PF00534">
    <property type="entry name" value="Glycos_transf_1"/>
    <property type="match status" value="1"/>
</dbReference>
<evidence type="ECO:0000259" key="9">
    <source>
        <dbReference type="Pfam" id="PF00534"/>
    </source>
</evidence>
<evidence type="ECO:0000256" key="3">
    <source>
        <dbReference type="ARBA" id="ARBA00022679"/>
    </source>
</evidence>
<evidence type="ECO:0000313" key="11">
    <source>
        <dbReference type="EMBL" id="GAB95842.1"/>
    </source>
</evidence>
<feature type="binding site" evidence="7">
    <location>
        <position position="129"/>
    </location>
    <ligand>
        <name>1D-myo-inositol 3-phosphate</name>
        <dbReference type="ChEBI" id="CHEBI:58401"/>
    </ligand>
</feature>
<sequence>MVAHGTVITDDTTDDTTIGDEPDAPRLGEPSAPAPPQHPDPAGAGEPGPRIERIAMLTVHTSPLDPPGSGDAGGLNVYVVEVARRLAQRGIAVEIFTRATTASLPETVELSPGVLVRHVVAGPYEGLGKEDLPGQLCAFTAGVMRAVAAHPEGHYDLVHSHYWLSGQVGWLAAERWGVPLVHTMHTMARVKNRSLAAGDRPEPRTREIGEAQVVAEADRLIANTDIEARELIELYDADPQRVAIVPPGVDLDLFTPKADALHPQGPSQAQARAAVGLAQDELVVLFVGRIQPLKAPDLLVRAAARLLAEARAATPGQHDTPGQHEQQQPDQTRLQEVARRLRVVILGGPSGSGLEHPHALADLAQELGVADRVRFVKPVPRAQLADWYRAADVVAVPSHSESFGLVALEAQACGTPVVAAAVGGLTKAVGGGVLLPDHDEQTWARALASLLADPDERARLGDLAVQHAAGFGWPATAEHLVDVYREAVAHRRAAAAV</sequence>
<feature type="domain" description="Glycosyl transferase family 1" evidence="9">
    <location>
        <begin position="270"/>
        <end position="462"/>
    </location>
</feature>
<evidence type="ECO:0000256" key="8">
    <source>
        <dbReference type="SAM" id="MobiDB-lite"/>
    </source>
</evidence>
<feature type="binding site" evidence="7">
    <location>
        <position position="186"/>
    </location>
    <ligand>
        <name>1D-myo-inositol 3-phosphate</name>
        <dbReference type="ChEBI" id="CHEBI:58401"/>
    </ligand>
</feature>
<evidence type="ECO:0000313" key="12">
    <source>
        <dbReference type="Proteomes" id="UP000008366"/>
    </source>
</evidence>
<dbReference type="PANTHER" id="PTHR12526:SF510">
    <property type="entry name" value="D-INOSITOL 3-PHOSPHATE GLYCOSYLTRANSFERASE"/>
    <property type="match status" value="1"/>
</dbReference>
<keyword evidence="3 7" id="KW-0808">Transferase</keyword>
<dbReference type="InterPro" id="IPR001296">
    <property type="entry name" value="Glyco_trans_1"/>
</dbReference>
<dbReference type="Proteomes" id="UP000008366">
    <property type="component" value="Unassembled WGS sequence"/>
</dbReference>
<keyword evidence="2 7" id="KW-0328">Glycosyltransferase</keyword>
<name>K6WUT8_9MICO</name>
<comment type="caution">
    <text evidence="11">The sequence shown here is derived from an EMBL/GenBank/DDBJ whole genome shotgun (WGS) entry which is preliminary data.</text>
</comment>
<feature type="compositionally biased region" description="Acidic residues" evidence="8">
    <location>
        <begin position="11"/>
        <end position="22"/>
    </location>
</feature>
<comment type="caution">
    <text evidence="7">Lacks conserved residue(s) required for the propagation of feature annotation.</text>
</comment>
<feature type="domain" description="Glycosyltransferase subfamily 4-like N-terminal" evidence="10">
    <location>
        <begin position="73"/>
        <end position="252"/>
    </location>
</feature>
<dbReference type="SUPFAM" id="SSF53756">
    <property type="entry name" value="UDP-Glycosyltransferase/glycogen phosphorylase"/>
    <property type="match status" value="1"/>
</dbReference>
<organism evidence="11 12">
    <name type="scientific">Kineosphaera limosa NBRC 100340</name>
    <dbReference type="NCBI Taxonomy" id="1184609"/>
    <lineage>
        <taxon>Bacteria</taxon>
        <taxon>Bacillati</taxon>
        <taxon>Actinomycetota</taxon>
        <taxon>Actinomycetes</taxon>
        <taxon>Micrococcales</taxon>
        <taxon>Dermatophilaceae</taxon>
        <taxon>Kineosphaera</taxon>
    </lineage>
</organism>
<feature type="binding site" evidence="7">
    <location>
        <position position="409"/>
    </location>
    <ligand>
        <name>UDP-N-acetyl-alpha-D-glucosamine</name>
        <dbReference type="ChEBI" id="CHEBI:57705"/>
    </ligand>
</feature>
<dbReference type="GO" id="GO:0008375">
    <property type="term" value="F:acetylglucosaminyltransferase activity"/>
    <property type="evidence" value="ECO:0007669"/>
    <property type="project" value="UniProtKB-UniRule"/>
</dbReference>